<name>A0AAD7EUP8_9AGAR</name>
<protein>
    <submittedName>
        <fullName evidence="1">Uncharacterized protein</fullName>
    </submittedName>
</protein>
<dbReference type="EMBL" id="JARIHO010000011">
    <property type="protein sequence ID" value="KAJ7353141.1"/>
    <property type="molecule type" value="Genomic_DNA"/>
</dbReference>
<dbReference type="Proteomes" id="UP001218218">
    <property type="component" value="Unassembled WGS sequence"/>
</dbReference>
<sequence>MTSGSPTLPRELERDIFELCALSRPVCIPKLMLVAQRVKEWVEPLLYRAIILGYRYSTQITGLPSFTDMSSVIRRLEPPVSFNSAVRHLILFPLSDVEAMLALCTNVEFLWLFEIDAPLIPLVRALPLKRLTTDLYSFLPSPNILPHLTHLHLGGYPVEEDVRSICAFLMALPQLTHLAFDDDFLVPVARKMLELSRAILVLAFFEPFLYSRVWDPEAASGQPAWDVRFVLMPRRNMVEDWYAGVQRGTDYWSDAETFVAAKRRLPELDALHYVWKHANPEHPAHKRDCQWPRGNVY</sequence>
<accession>A0AAD7EUP8</accession>
<evidence type="ECO:0000313" key="1">
    <source>
        <dbReference type="EMBL" id="KAJ7353141.1"/>
    </source>
</evidence>
<proteinExistence type="predicted"/>
<keyword evidence="2" id="KW-1185">Reference proteome</keyword>
<organism evidence="1 2">
    <name type="scientific">Mycena albidolilacea</name>
    <dbReference type="NCBI Taxonomy" id="1033008"/>
    <lineage>
        <taxon>Eukaryota</taxon>
        <taxon>Fungi</taxon>
        <taxon>Dikarya</taxon>
        <taxon>Basidiomycota</taxon>
        <taxon>Agaricomycotina</taxon>
        <taxon>Agaricomycetes</taxon>
        <taxon>Agaricomycetidae</taxon>
        <taxon>Agaricales</taxon>
        <taxon>Marasmiineae</taxon>
        <taxon>Mycenaceae</taxon>
        <taxon>Mycena</taxon>
    </lineage>
</organism>
<evidence type="ECO:0000313" key="2">
    <source>
        <dbReference type="Proteomes" id="UP001218218"/>
    </source>
</evidence>
<feature type="non-terminal residue" evidence="1">
    <location>
        <position position="297"/>
    </location>
</feature>
<comment type="caution">
    <text evidence="1">The sequence shown here is derived from an EMBL/GenBank/DDBJ whole genome shotgun (WGS) entry which is preliminary data.</text>
</comment>
<gene>
    <name evidence="1" type="ORF">DFH08DRAFT_774110</name>
</gene>
<reference evidence="1" key="1">
    <citation type="submission" date="2023-03" db="EMBL/GenBank/DDBJ databases">
        <title>Massive genome expansion in bonnet fungi (Mycena s.s.) driven by repeated elements and novel gene families across ecological guilds.</title>
        <authorList>
            <consortium name="Lawrence Berkeley National Laboratory"/>
            <person name="Harder C.B."/>
            <person name="Miyauchi S."/>
            <person name="Viragh M."/>
            <person name="Kuo A."/>
            <person name="Thoen E."/>
            <person name="Andreopoulos B."/>
            <person name="Lu D."/>
            <person name="Skrede I."/>
            <person name="Drula E."/>
            <person name="Henrissat B."/>
            <person name="Morin E."/>
            <person name="Kohler A."/>
            <person name="Barry K."/>
            <person name="LaButti K."/>
            <person name="Morin E."/>
            <person name="Salamov A."/>
            <person name="Lipzen A."/>
            <person name="Mereny Z."/>
            <person name="Hegedus B."/>
            <person name="Baldrian P."/>
            <person name="Stursova M."/>
            <person name="Weitz H."/>
            <person name="Taylor A."/>
            <person name="Grigoriev I.V."/>
            <person name="Nagy L.G."/>
            <person name="Martin F."/>
            <person name="Kauserud H."/>
        </authorList>
    </citation>
    <scope>NUCLEOTIDE SEQUENCE</scope>
    <source>
        <strain evidence="1">CBHHK002</strain>
    </source>
</reference>
<dbReference type="AlphaFoldDB" id="A0AAD7EUP8"/>